<sequence length="331" mass="37343">MKRLITTAILVLFATSICGAQESNSDFDISQIYPIENSHSYVGFSVKYMGYAMVKGRFQKFNGSVRYDEDDLEKTSVSISIPANSIDTDHDWRDKDLRSDQWFDAEKYPFITFKSTKVEKAKIGFQVIGNLTIKEITKEVTIKMDKPSGVLKDGRGDSQIIFTGTTSIDRTEFGVEGARWSKVKEGIMGVDNKILIELSILAKRINAGNFKNWVKNENSPQGKIYKVISEQGVQEGLKTFDQLKDEPDSRVTANSLNVVGYMLLKENRTKEAIQVFKKNIDAFPDDPNVYDSYAEAIATDGNLPEASKYYKLALEKNPENVNALEILRHLD</sequence>
<dbReference type="EMBL" id="JAUJEA010000005">
    <property type="protein sequence ID" value="MDN5202649.1"/>
    <property type="molecule type" value="Genomic_DNA"/>
</dbReference>
<dbReference type="PANTHER" id="PTHR34406:SF1">
    <property type="entry name" value="PROTEIN YCEI"/>
    <property type="match status" value="1"/>
</dbReference>
<accession>A0ABT8KR21</accession>
<gene>
    <name evidence="3" type="ORF">QQ008_14770</name>
</gene>
<protein>
    <submittedName>
        <fullName evidence="3">YceI family protein</fullName>
    </submittedName>
</protein>
<organism evidence="3 4">
    <name type="scientific">Splendidivirga corallicola</name>
    <dbReference type="NCBI Taxonomy" id="3051826"/>
    <lineage>
        <taxon>Bacteria</taxon>
        <taxon>Pseudomonadati</taxon>
        <taxon>Bacteroidota</taxon>
        <taxon>Cytophagia</taxon>
        <taxon>Cytophagales</taxon>
        <taxon>Splendidivirgaceae</taxon>
        <taxon>Splendidivirga</taxon>
    </lineage>
</organism>
<dbReference type="Gene3D" id="2.40.128.110">
    <property type="entry name" value="Lipid/polyisoprenoid-binding, YceI-like"/>
    <property type="match status" value="1"/>
</dbReference>
<dbReference type="PROSITE" id="PS50005">
    <property type="entry name" value="TPR"/>
    <property type="match status" value="2"/>
</dbReference>
<evidence type="ECO:0000313" key="3">
    <source>
        <dbReference type="EMBL" id="MDN5202649.1"/>
    </source>
</evidence>
<dbReference type="InterPro" id="IPR036761">
    <property type="entry name" value="TTHA0802/YceI-like_sf"/>
</dbReference>
<reference evidence="3" key="1">
    <citation type="submission" date="2023-06" db="EMBL/GenBank/DDBJ databases">
        <title>Genomic of Parafulvivirga corallium.</title>
        <authorList>
            <person name="Wang G."/>
        </authorList>
    </citation>
    <scope>NUCLEOTIDE SEQUENCE</scope>
    <source>
        <strain evidence="3">BMA10</strain>
    </source>
</reference>
<feature type="domain" description="Lipid/polyisoprenoid-binding YceI-like" evidence="2">
    <location>
        <begin position="32"/>
        <end position="203"/>
    </location>
</feature>
<name>A0ABT8KR21_9BACT</name>
<dbReference type="Gene3D" id="1.25.40.10">
    <property type="entry name" value="Tetratricopeptide repeat domain"/>
    <property type="match status" value="1"/>
</dbReference>
<dbReference type="InterPro" id="IPR019734">
    <property type="entry name" value="TPR_rpt"/>
</dbReference>
<dbReference type="InterPro" id="IPR011990">
    <property type="entry name" value="TPR-like_helical_dom_sf"/>
</dbReference>
<keyword evidence="1" id="KW-0802">TPR repeat</keyword>
<evidence type="ECO:0000259" key="2">
    <source>
        <dbReference type="SMART" id="SM00867"/>
    </source>
</evidence>
<evidence type="ECO:0000256" key="1">
    <source>
        <dbReference type="PROSITE-ProRule" id="PRU00339"/>
    </source>
</evidence>
<dbReference type="RefSeq" id="WP_346752671.1">
    <property type="nucleotide sequence ID" value="NZ_JAUJEA010000005.1"/>
</dbReference>
<dbReference type="InterPro" id="IPR007372">
    <property type="entry name" value="Lipid/polyisoprenoid-bd_YceI"/>
</dbReference>
<feature type="repeat" description="TPR" evidence="1">
    <location>
        <begin position="287"/>
        <end position="320"/>
    </location>
</feature>
<dbReference type="Proteomes" id="UP001172082">
    <property type="component" value="Unassembled WGS sequence"/>
</dbReference>
<feature type="repeat" description="TPR" evidence="1">
    <location>
        <begin position="253"/>
        <end position="286"/>
    </location>
</feature>
<dbReference type="SUPFAM" id="SSF48452">
    <property type="entry name" value="TPR-like"/>
    <property type="match status" value="1"/>
</dbReference>
<dbReference type="SUPFAM" id="SSF101874">
    <property type="entry name" value="YceI-like"/>
    <property type="match status" value="1"/>
</dbReference>
<evidence type="ECO:0000313" key="4">
    <source>
        <dbReference type="Proteomes" id="UP001172082"/>
    </source>
</evidence>
<keyword evidence="4" id="KW-1185">Reference proteome</keyword>
<dbReference type="Pfam" id="PF04264">
    <property type="entry name" value="YceI"/>
    <property type="match status" value="1"/>
</dbReference>
<proteinExistence type="predicted"/>
<dbReference type="SMART" id="SM00867">
    <property type="entry name" value="YceI"/>
    <property type="match status" value="1"/>
</dbReference>
<comment type="caution">
    <text evidence="3">The sequence shown here is derived from an EMBL/GenBank/DDBJ whole genome shotgun (WGS) entry which is preliminary data.</text>
</comment>
<dbReference type="PANTHER" id="PTHR34406">
    <property type="entry name" value="PROTEIN YCEI"/>
    <property type="match status" value="1"/>
</dbReference>